<feature type="region of interest" description="Disordered" evidence="7">
    <location>
        <begin position="542"/>
        <end position="573"/>
    </location>
</feature>
<dbReference type="Gene3D" id="3.90.480.10">
    <property type="entry name" value="Sulfite Reductase Hemoprotein,Domain 2"/>
    <property type="match status" value="1"/>
</dbReference>
<evidence type="ECO:0000256" key="5">
    <source>
        <dbReference type="ARBA" id="ARBA00023004"/>
    </source>
</evidence>
<feature type="region of interest" description="Disordered" evidence="7">
    <location>
        <begin position="1"/>
        <end position="83"/>
    </location>
</feature>
<name>E2Q9U1_STRCL</name>
<feature type="compositionally biased region" description="Gly residues" evidence="7">
    <location>
        <begin position="11"/>
        <end position="27"/>
    </location>
</feature>
<dbReference type="SUPFAM" id="SSF55124">
    <property type="entry name" value="Nitrite/Sulfite reductase N-terminal domain-like"/>
    <property type="match status" value="2"/>
</dbReference>
<dbReference type="STRING" id="1901.BB341_15530"/>
<evidence type="ECO:0000256" key="7">
    <source>
        <dbReference type="SAM" id="MobiDB-lite"/>
    </source>
</evidence>
<evidence type="ECO:0000256" key="2">
    <source>
        <dbReference type="ARBA" id="ARBA00022617"/>
    </source>
</evidence>
<evidence type="ECO:0000256" key="3">
    <source>
        <dbReference type="ARBA" id="ARBA00022723"/>
    </source>
</evidence>
<keyword evidence="4 9" id="KW-0560">Oxidoreductase</keyword>
<dbReference type="PANTHER" id="PTHR32439">
    <property type="entry name" value="FERREDOXIN--NITRITE REDUCTASE, CHLOROPLASTIC"/>
    <property type="match status" value="1"/>
</dbReference>
<dbReference type="InterPro" id="IPR051329">
    <property type="entry name" value="NIR_SIR_4Fe-4S"/>
</dbReference>
<evidence type="ECO:0000256" key="6">
    <source>
        <dbReference type="ARBA" id="ARBA00023014"/>
    </source>
</evidence>
<dbReference type="RefSeq" id="WP_003960931.1">
    <property type="nucleotide sequence ID" value="NZ_CM000913.1"/>
</dbReference>
<dbReference type="PANTHER" id="PTHR32439:SF9">
    <property type="entry name" value="BLR3264 PROTEIN"/>
    <property type="match status" value="1"/>
</dbReference>
<dbReference type="GO" id="GO:0043818">
    <property type="term" value="F:precorrin-3B synthase activity"/>
    <property type="evidence" value="ECO:0007669"/>
    <property type="project" value="UniProtKB-EC"/>
</dbReference>
<dbReference type="SUPFAM" id="SSF56014">
    <property type="entry name" value="Nitrite and sulphite reductase 4Fe-4S domain-like"/>
    <property type="match status" value="2"/>
</dbReference>
<keyword evidence="10" id="KW-1185">Reference proteome</keyword>
<reference evidence="9 10" key="1">
    <citation type="journal article" date="2010" name="Genome Biol. Evol.">
        <title>The sequence of a 1.8-mb bacterial linear plasmid reveals a rich evolutionary reservoir of secondary metabolic pathways.</title>
        <authorList>
            <person name="Medema M.H."/>
            <person name="Trefzer A."/>
            <person name="Kovalchuk A."/>
            <person name="van den Berg M."/>
            <person name="Mueller U."/>
            <person name="Heijne W."/>
            <person name="Wu L."/>
            <person name="Alam M.T."/>
            <person name="Ronning C.M."/>
            <person name="Nierman W.C."/>
            <person name="Bovenberg R.A.L."/>
            <person name="Breitling R."/>
            <person name="Takano E."/>
        </authorList>
    </citation>
    <scope>NUCLEOTIDE SEQUENCE [LARGE SCALE GENOMIC DNA]</scope>
    <source>
        <strain evidence="10">ATCC 27064 / DSM 738 / JCM 4710 / NBRC 13307 / NCIMB 12785 / NRRL 3585 / VKM Ac-602</strain>
    </source>
</reference>
<dbReference type="GO" id="GO:0051539">
    <property type="term" value="F:4 iron, 4 sulfur cluster binding"/>
    <property type="evidence" value="ECO:0007669"/>
    <property type="project" value="UniProtKB-KW"/>
</dbReference>
<evidence type="ECO:0000313" key="9">
    <source>
        <dbReference type="EMBL" id="EFG07668.1"/>
    </source>
</evidence>
<dbReference type="EMBL" id="CM000913">
    <property type="protein sequence ID" value="EFG07668.1"/>
    <property type="molecule type" value="Genomic_DNA"/>
</dbReference>
<keyword evidence="6" id="KW-0411">Iron-sulfur</keyword>
<dbReference type="Gene3D" id="3.30.413.10">
    <property type="entry name" value="Sulfite Reductase Hemoprotein, domain 1"/>
    <property type="match status" value="1"/>
</dbReference>
<keyword evidence="3" id="KW-0479">Metal-binding</keyword>
<dbReference type="eggNOG" id="COG0155">
    <property type="taxonomic scope" value="Bacteria"/>
</dbReference>
<dbReference type="GO" id="GO:0046872">
    <property type="term" value="F:metal ion binding"/>
    <property type="evidence" value="ECO:0007669"/>
    <property type="project" value="UniProtKB-KW"/>
</dbReference>
<gene>
    <name evidence="9" type="ORF">SCLAV_2596</name>
</gene>
<accession>E2Q9U1</accession>
<proteinExistence type="predicted"/>
<keyword evidence="2" id="KW-0349">Heme</keyword>
<dbReference type="Proteomes" id="UP000002357">
    <property type="component" value="Chromosome"/>
</dbReference>
<evidence type="ECO:0000256" key="4">
    <source>
        <dbReference type="ARBA" id="ARBA00023002"/>
    </source>
</evidence>
<keyword evidence="5" id="KW-0408">Iron</keyword>
<feature type="domain" description="Nitrite/Sulfite reductase ferredoxin-like" evidence="8">
    <location>
        <begin position="368"/>
        <end position="416"/>
    </location>
</feature>
<dbReference type="GeneID" id="93730851"/>
<dbReference type="AlphaFoldDB" id="E2Q9U1"/>
<dbReference type="InterPro" id="IPR045854">
    <property type="entry name" value="NO2/SO3_Rdtase_4Fe4S_sf"/>
</dbReference>
<sequence length="573" mass="55849">MPPARADGGTDADGGVGAGGGGAGGDSSAGSPVGSFPAVPAGSLGDAPADSPAGSLADPPAGGDASAGAGRGRDPRTRAQGDACPGALRLHSADDGALARVRVPGGLLGLRQADALADAALRLGDGSLHLTSRGNVQLRGLREGCGGELAELLGAAGLLPSPRQERIRNVVATPLSGLDGRGHADVGPWLRQLDAALCAGGPLAALSGRFLFALDDGRGDVLSLGADVTLTAAQGGFALVRLGQGGDVLRVPGAAAVRAATTAAAAFLDAVATGAVTTGAVAESGRRRGVWRIAELGDGGAGLVRTVRERLRHDGVTVCTDPDMPDISASGSAGAGGHAGAGAGAAGTWSVAEGPVPGLIPGPSAADVTLSVQAPFGRITGAQWRLLTECARRDGRGELRLTPWRGVLVPAVGTAHGPGRLARLSAAGLVTGPGSPWRGVGACAGRPGCAKSLADVRADAAAVVTLTATATAAPAPVAALPVYWSGCERRCGRPPGDRVDVVAQENGYRVSTVRDGTDSAADGAGAAPVRAAPAALSDAVAAARTATPAADPGGDTVTMATARPAPSASTRAR</sequence>
<evidence type="ECO:0000313" key="10">
    <source>
        <dbReference type="Proteomes" id="UP000002357"/>
    </source>
</evidence>
<organism evidence="9 10">
    <name type="scientific">Streptomyces clavuligerus</name>
    <dbReference type="NCBI Taxonomy" id="1901"/>
    <lineage>
        <taxon>Bacteria</taxon>
        <taxon>Bacillati</taxon>
        <taxon>Actinomycetota</taxon>
        <taxon>Actinomycetes</taxon>
        <taxon>Kitasatosporales</taxon>
        <taxon>Streptomycetaceae</taxon>
        <taxon>Streptomyces</taxon>
    </lineage>
</organism>
<evidence type="ECO:0000256" key="1">
    <source>
        <dbReference type="ARBA" id="ARBA00022485"/>
    </source>
</evidence>
<feature type="compositionally biased region" description="Low complexity" evidence="7">
    <location>
        <begin position="57"/>
        <end position="68"/>
    </location>
</feature>
<feature type="domain" description="Nitrite/Sulfite reductase ferredoxin-like" evidence="8">
    <location>
        <begin position="98"/>
        <end position="144"/>
    </location>
</feature>
<dbReference type="InterPro" id="IPR036136">
    <property type="entry name" value="Nit/Sulf_reduc_fer-like_dom_sf"/>
</dbReference>
<dbReference type="Pfam" id="PF03460">
    <property type="entry name" value="NIR_SIR_ferr"/>
    <property type="match status" value="2"/>
</dbReference>
<dbReference type="InterPro" id="IPR005117">
    <property type="entry name" value="NiRdtase/SiRdtase_haem-b_fer"/>
</dbReference>
<dbReference type="EC" id="1.14.13.83" evidence="9"/>
<keyword evidence="1" id="KW-0004">4Fe-4S</keyword>
<evidence type="ECO:0000259" key="8">
    <source>
        <dbReference type="Pfam" id="PF03460"/>
    </source>
</evidence>
<protein>
    <submittedName>
        <fullName evidence="9">Putative cobalamin biosynthesis protein CobG</fullName>
        <ecNumber evidence="9">1.14.13.83</ecNumber>
    </submittedName>
</protein>